<sequence>MADAPTVPGAWPVLGHTVPLLRKPLEFLSSLPAHGELVRIRLGPLPVYLATSPELAWRILAVDAGKFDKGIVFDKMRPLFGDGLATSSGEVNQRRRKLVLPSFQRERVVTYTDSTISVLAAELAGTWRPGQTVALDERMQDLVLTIAGRTLFSAELGDEVLAEVRRSIPIMLKYVLVKAFSPKLVERLPLPANRRFDAAAARLRRVIPEVVGAARAAGGDRGDLLSMLVRTTDEETGAGLTDEQVRDEVVTILTTGAETTAVALAWFFHEIGRDPVVRQRFHDEVDEVLGGRPARFADLPKLTYTQRIINEIVRLNPPIILMRRAREDIELAGVPIPAGTEVAVSQHTLHRDPRWFPEPGRFDPDRWSPERAAKVPKGAYIPFGAGARLCPGHFLAPTEIAIVAATIGARWHLVPADGKKVYAKVKATMQPNRLPMKVLPRRD</sequence>
<dbReference type="Pfam" id="PF00067">
    <property type="entry name" value="p450"/>
    <property type="match status" value="1"/>
</dbReference>
<keyword evidence="3 7" id="KW-0479">Metal-binding</keyword>
<dbReference type="PRINTS" id="PR00385">
    <property type="entry name" value="P450"/>
</dbReference>
<dbReference type="InterPro" id="IPR002401">
    <property type="entry name" value="Cyt_P450_E_grp-I"/>
</dbReference>
<evidence type="ECO:0000256" key="6">
    <source>
        <dbReference type="ARBA" id="ARBA00023033"/>
    </source>
</evidence>
<evidence type="ECO:0000256" key="2">
    <source>
        <dbReference type="ARBA" id="ARBA00022617"/>
    </source>
</evidence>
<evidence type="ECO:0000256" key="5">
    <source>
        <dbReference type="ARBA" id="ARBA00023004"/>
    </source>
</evidence>
<comment type="caution">
    <text evidence="8">The sequence shown here is derived from an EMBL/GenBank/DDBJ whole genome shotgun (WGS) entry which is preliminary data.</text>
</comment>
<organism evidence="8 9">
    <name type="scientific">Amycolatopsis pigmentata</name>
    <dbReference type="NCBI Taxonomy" id="450801"/>
    <lineage>
        <taxon>Bacteria</taxon>
        <taxon>Bacillati</taxon>
        <taxon>Actinomycetota</taxon>
        <taxon>Actinomycetes</taxon>
        <taxon>Pseudonocardiales</taxon>
        <taxon>Pseudonocardiaceae</taxon>
        <taxon>Amycolatopsis</taxon>
    </lineage>
</organism>
<comment type="similarity">
    <text evidence="1 7">Belongs to the cytochrome P450 family.</text>
</comment>
<evidence type="ECO:0000313" key="9">
    <source>
        <dbReference type="Proteomes" id="UP001597417"/>
    </source>
</evidence>
<protein>
    <submittedName>
        <fullName evidence="8">Cytochrome P450</fullName>
    </submittedName>
</protein>
<evidence type="ECO:0000256" key="1">
    <source>
        <dbReference type="ARBA" id="ARBA00010617"/>
    </source>
</evidence>
<dbReference type="PANTHER" id="PTHR24291:SF50">
    <property type="entry name" value="BIFUNCTIONAL ALBAFLAVENONE MONOOXYGENASE_TERPENE SYNTHASE"/>
    <property type="match status" value="1"/>
</dbReference>
<accession>A0ABW5FM25</accession>
<reference evidence="9" key="1">
    <citation type="journal article" date="2019" name="Int. J. Syst. Evol. Microbiol.">
        <title>The Global Catalogue of Microorganisms (GCM) 10K type strain sequencing project: providing services to taxonomists for standard genome sequencing and annotation.</title>
        <authorList>
            <consortium name="The Broad Institute Genomics Platform"/>
            <consortium name="The Broad Institute Genome Sequencing Center for Infectious Disease"/>
            <person name="Wu L."/>
            <person name="Ma J."/>
        </authorList>
    </citation>
    <scope>NUCLEOTIDE SEQUENCE [LARGE SCALE GENOMIC DNA]</scope>
    <source>
        <strain evidence="9">CGMCC 4.7645</strain>
    </source>
</reference>
<dbReference type="PROSITE" id="PS00086">
    <property type="entry name" value="CYTOCHROME_P450"/>
    <property type="match status" value="1"/>
</dbReference>
<evidence type="ECO:0000256" key="3">
    <source>
        <dbReference type="ARBA" id="ARBA00022723"/>
    </source>
</evidence>
<dbReference type="InterPro" id="IPR050196">
    <property type="entry name" value="Cytochrome_P450_Monoox"/>
</dbReference>
<keyword evidence="2 7" id="KW-0349">Heme</keyword>
<evidence type="ECO:0000256" key="7">
    <source>
        <dbReference type="RuleBase" id="RU000461"/>
    </source>
</evidence>
<keyword evidence="6 7" id="KW-0503">Monooxygenase</keyword>
<dbReference type="InterPro" id="IPR036396">
    <property type="entry name" value="Cyt_P450_sf"/>
</dbReference>
<proteinExistence type="inferred from homology"/>
<dbReference type="InterPro" id="IPR017972">
    <property type="entry name" value="Cyt_P450_CS"/>
</dbReference>
<dbReference type="Proteomes" id="UP001597417">
    <property type="component" value="Unassembled WGS sequence"/>
</dbReference>
<name>A0ABW5FM25_9PSEU</name>
<dbReference type="EMBL" id="JBHUKR010000004">
    <property type="protein sequence ID" value="MFD2416078.1"/>
    <property type="molecule type" value="Genomic_DNA"/>
</dbReference>
<gene>
    <name evidence="8" type="ORF">ACFSXZ_07035</name>
</gene>
<dbReference type="InterPro" id="IPR001128">
    <property type="entry name" value="Cyt_P450"/>
</dbReference>
<evidence type="ECO:0000313" key="8">
    <source>
        <dbReference type="EMBL" id="MFD2416078.1"/>
    </source>
</evidence>
<dbReference type="PRINTS" id="PR00463">
    <property type="entry name" value="EP450I"/>
</dbReference>
<keyword evidence="5 7" id="KW-0408">Iron</keyword>
<dbReference type="RefSeq" id="WP_378262467.1">
    <property type="nucleotide sequence ID" value="NZ_JBHUKR010000004.1"/>
</dbReference>
<keyword evidence="4 7" id="KW-0560">Oxidoreductase</keyword>
<dbReference type="PANTHER" id="PTHR24291">
    <property type="entry name" value="CYTOCHROME P450 FAMILY 4"/>
    <property type="match status" value="1"/>
</dbReference>
<dbReference type="SUPFAM" id="SSF48264">
    <property type="entry name" value="Cytochrome P450"/>
    <property type="match status" value="1"/>
</dbReference>
<keyword evidence="9" id="KW-1185">Reference proteome</keyword>
<dbReference type="Gene3D" id="1.10.630.10">
    <property type="entry name" value="Cytochrome P450"/>
    <property type="match status" value="1"/>
</dbReference>
<evidence type="ECO:0000256" key="4">
    <source>
        <dbReference type="ARBA" id="ARBA00023002"/>
    </source>
</evidence>
<dbReference type="CDD" id="cd11049">
    <property type="entry name" value="CYP170A1-like"/>
    <property type="match status" value="1"/>
</dbReference>